<dbReference type="EMBL" id="JAUHHV010000010">
    <property type="protein sequence ID" value="KAK1411386.1"/>
    <property type="molecule type" value="Genomic_DNA"/>
</dbReference>
<keyword evidence="2" id="KW-1185">Reference proteome</keyword>
<evidence type="ECO:0000313" key="2">
    <source>
        <dbReference type="Proteomes" id="UP001229421"/>
    </source>
</evidence>
<gene>
    <name evidence="1" type="ORF">QVD17_37934</name>
</gene>
<evidence type="ECO:0000313" key="1">
    <source>
        <dbReference type="EMBL" id="KAK1411386.1"/>
    </source>
</evidence>
<dbReference type="AlphaFoldDB" id="A0AAD8JZ72"/>
<comment type="caution">
    <text evidence="1">The sequence shown here is derived from an EMBL/GenBank/DDBJ whole genome shotgun (WGS) entry which is preliminary data.</text>
</comment>
<dbReference type="Proteomes" id="UP001229421">
    <property type="component" value="Unassembled WGS sequence"/>
</dbReference>
<name>A0AAD8JZ72_TARER</name>
<reference evidence="1" key="1">
    <citation type="journal article" date="2023" name="bioRxiv">
        <title>Improved chromosome-level genome assembly for marigold (Tagetes erecta).</title>
        <authorList>
            <person name="Jiang F."/>
            <person name="Yuan L."/>
            <person name="Wang S."/>
            <person name="Wang H."/>
            <person name="Xu D."/>
            <person name="Wang A."/>
            <person name="Fan W."/>
        </authorList>
    </citation>
    <scope>NUCLEOTIDE SEQUENCE</scope>
    <source>
        <strain evidence="1">WSJ</strain>
        <tissue evidence="1">Leaf</tissue>
    </source>
</reference>
<accession>A0AAD8JZ72</accession>
<proteinExistence type="predicted"/>
<sequence length="188" mass="21798">MNECTNERDVENDMYILDPRQSKWVNNGCGSDPKIHIDGESDCGGDMWRNVGIWVSDLLEEEILFVNTTYCRYYVHHLQNRTQFTTRAAHHWQASPPPSHRRANHRTSDGIYSLFTDFNPASVQLSILLIRLLNAIVSRDGHCQLLHQGSEVINPGTLKIHEPEVKRCENMREVRGDINYIAKREKRK</sequence>
<protein>
    <submittedName>
        <fullName evidence="1">Uncharacterized protein</fullName>
    </submittedName>
</protein>
<organism evidence="1 2">
    <name type="scientific">Tagetes erecta</name>
    <name type="common">African marigold</name>
    <dbReference type="NCBI Taxonomy" id="13708"/>
    <lineage>
        <taxon>Eukaryota</taxon>
        <taxon>Viridiplantae</taxon>
        <taxon>Streptophyta</taxon>
        <taxon>Embryophyta</taxon>
        <taxon>Tracheophyta</taxon>
        <taxon>Spermatophyta</taxon>
        <taxon>Magnoliopsida</taxon>
        <taxon>eudicotyledons</taxon>
        <taxon>Gunneridae</taxon>
        <taxon>Pentapetalae</taxon>
        <taxon>asterids</taxon>
        <taxon>campanulids</taxon>
        <taxon>Asterales</taxon>
        <taxon>Asteraceae</taxon>
        <taxon>Asteroideae</taxon>
        <taxon>Heliantheae alliance</taxon>
        <taxon>Tageteae</taxon>
        <taxon>Tagetes</taxon>
    </lineage>
</organism>